<dbReference type="RefSeq" id="WP_378035232.1">
    <property type="nucleotide sequence ID" value="NZ_JBHSIV010000005.1"/>
</dbReference>
<gene>
    <name evidence="2" type="ORF">ACFPBZ_06650</name>
</gene>
<evidence type="ECO:0000313" key="3">
    <source>
        <dbReference type="Proteomes" id="UP001595947"/>
    </source>
</evidence>
<reference evidence="3" key="1">
    <citation type="journal article" date="2019" name="Int. J. Syst. Evol. Microbiol.">
        <title>The Global Catalogue of Microorganisms (GCM) 10K type strain sequencing project: providing services to taxonomists for standard genome sequencing and annotation.</title>
        <authorList>
            <consortium name="The Broad Institute Genomics Platform"/>
            <consortium name="The Broad Institute Genome Sequencing Center for Infectious Disease"/>
            <person name="Wu L."/>
            <person name="Ma J."/>
        </authorList>
    </citation>
    <scope>NUCLEOTIDE SEQUENCE [LARGE SCALE GENOMIC DNA]</scope>
    <source>
        <strain evidence="3">CGMCC 4.7093</strain>
    </source>
</reference>
<proteinExistence type="predicted"/>
<organism evidence="2 3">
    <name type="scientific">Actinomycetospora atypica</name>
    <dbReference type="NCBI Taxonomy" id="1290095"/>
    <lineage>
        <taxon>Bacteria</taxon>
        <taxon>Bacillati</taxon>
        <taxon>Actinomycetota</taxon>
        <taxon>Actinomycetes</taxon>
        <taxon>Pseudonocardiales</taxon>
        <taxon>Pseudonocardiaceae</taxon>
        <taxon>Actinomycetospora</taxon>
    </lineage>
</organism>
<protein>
    <submittedName>
        <fullName evidence="2">Uncharacterized protein</fullName>
    </submittedName>
</protein>
<name>A0ABV9YKI1_9PSEU</name>
<dbReference type="EMBL" id="JBHSIV010000005">
    <property type="protein sequence ID" value="MFC5061878.1"/>
    <property type="molecule type" value="Genomic_DNA"/>
</dbReference>
<sequence>MDISPADPSPSSAHDPASGELHPTYEHEVGHDAELEAFLAAERTANDYHPD</sequence>
<accession>A0ABV9YKI1</accession>
<evidence type="ECO:0000256" key="1">
    <source>
        <dbReference type="SAM" id="MobiDB-lite"/>
    </source>
</evidence>
<evidence type="ECO:0000313" key="2">
    <source>
        <dbReference type="EMBL" id="MFC5061878.1"/>
    </source>
</evidence>
<keyword evidence="3" id="KW-1185">Reference proteome</keyword>
<feature type="region of interest" description="Disordered" evidence="1">
    <location>
        <begin position="1"/>
        <end position="29"/>
    </location>
</feature>
<dbReference type="Proteomes" id="UP001595947">
    <property type="component" value="Unassembled WGS sequence"/>
</dbReference>
<feature type="compositionally biased region" description="Low complexity" evidence="1">
    <location>
        <begin position="1"/>
        <end position="18"/>
    </location>
</feature>
<comment type="caution">
    <text evidence="2">The sequence shown here is derived from an EMBL/GenBank/DDBJ whole genome shotgun (WGS) entry which is preliminary data.</text>
</comment>